<accession>K9IQT2</accession>
<protein>
    <submittedName>
        <fullName evidence="1">Putative secreted protein</fullName>
    </submittedName>
</protein>
<name>K9IQT2_DESRO</name>
<organism evidence="1">
    <name type="scientific">Desmodus rotundus</name>
    <name type="common">Vampire bat</name>
    <dbReference type="NCBI Taxonomy" id="9430"/>
    <lineage>
        <taxon>Eukaryota</taxon>
        <taxon>Metazoa</taxon>
        <taxon>Chordata</taxon>
        <taxon>Craniata</taxon>
        <taxon>Vertebrata</taxon>
        <taxon>Euteleostomi</taxon>
        <taxon>Mammalia</taxon>
        <taxon>Eutheria</taxon>
        <taxon>Laurasiatheria</taxon>
        <taxon>Chiroptera</taxon>
        <taxon>Yangochiroptera</taxon>
        <taxon>Phyllostomidae</taxon>
        <taxon>Desmodontinae</taxon>
        <taxon>Desmodus</taxon>
    </lineage>
</organism>
<feature type="non-terminal residue" evidence="1">
    <location>
        <position position="1"/>
    </location>
</feature>
<evidence type="ECO:0000313" key="1">
    <source>
        <dbReference type="EMBL" id="JAA50222.1"/>
    </source>
</evidence>
<sequence>TFFWVRSVQTLEWFLSSVISASNHLQRLGRFSQKAAPLFRDLTRTVCTLARARGSTRNPRAVSIVTRKVPGVDSFPHEAEWPAFWRLRHWK</sequence>
<dbReference type="AlphaFoldDB" id="K9IQT2"/>
<reference evidence="1" key="1">
    <citation type="submission" date="2012-11" db="EMBL/GenBank/DDBJ databases">
        <title>The Vampirome: Transcriptome and Proteome Analysis of the Submandibular and Accessory Glands of the Vampire Bat and Vector of Human Rabies, Desmodus rotundus.</title>
        <authorList>
            <person name="Francischetti I.M.B."/>
            <person name="Assumpcao T.C.F."/>
            <person name="Ma D."/>
            <person name="Vicente E.C."/>
            <person name="Ribeiro J.M.C."/>
        </authorList>
    </citation>
    <scope>NUCLEOTIDE SEQUENCE</scope>
    <source>
        <tissue evidence="1">Salivary gland</tissue>
    </source>
</reference>
<feature type="non-terminal residue" evidence="1">
    <location>
        <position position="91"/>
    </location>
</feature>
<proteinExistence type="evidence at transcript level"/>
<dbReference type="EMBL" id="GABZ01003303">
    <property type="protein sequence ID" value="JAA50222.1"/>
    <property type="molecule type" value="mRNA"/>
</dbReference>